<dbReference type="Proteomes" id="UP000664096">
    <property type="component" value="Unassembled WGS sequence"/>
</dbReference>
<evidence type="ECO:0000313" key="9">
    <source>
        <dbReference type="Proteomes" id="UP000664096"/>
    </source>
</evidence>
<accession>A0A939J2F6</accession>
<comment type="caution">
    <text evidence="8">The sequence shown here is derived from an EMBL/GenBank/DDBJ whole genome shotgun (WGS) entry which is preliminary data.</text>
</comment>
<dbReference type="Gene3D" id="3.40.50.720">
    <property type="entry name" value="NAD(P)-binding Rossmann-like Domain"/>
    <property type="match status" value="2"/>
</dbReference>
<name>A0A939J2F6_9HYPH</name>
<dbReference type="SUPFAM" id="SSF51735">
    <property type="entry name" value="NAD(P)-binding Rossmann-fold domains"/>
    <property type="match status" value="1"/>
</dbReference>
<dbReference type="RefSeq" id="WP_207138595.1">
    <property type="nucleotide sequence ID" value="NZ_JAEKJZ010000001.1"/>
</dbReference>
<dbReference type="GO" id="GO:0051287">
    <property type="term" value="F:NAD binding"/>
    <property type="evidence" value="ECO:0007669"/>
    <property type="project" value="InterPro"/>
</dbReference>
<evidence type="ECO:0000313" key="8">
    <source>
        <dbReference type="EMBL" id="MBN9669045.1"/>
    </source>
</evidence>
<feature type="domain" description="D-isomer specific 2-hydroxyacid dehydrogenase NAD-binding" evidence="7">
    <location>
        <begin position="102"/>
        <end position="284"/>
    </location>
</feature>
<sequence>MKNVFVLDPIGEPGLKLLCSQSKVVRWDHPDVSSWRELADGVIVRSTSRITADDIAACRRLKAICKQGAGVDKIDVEAAHRHNVIVMNTPGANAESVAELSVGLALALARRIPVCDRSLRLGEVTSREDFEGQGLWGKTVGVIGLGHIGTKVANIWKHGFCATILGYDPQLPEPLWAGLSATAEVERARELDPLLSRADLVSVHAPLTPQTAGLIGTRQLRTMKRSAMLVSTARGGVVDEAALFSALKTGEIYGAALDVFEKEPPQMDHPLFSLPTFVGTCHIGGTTVETKARASLVAAQQLLRVLDGKPPVNSV</sequence>
<gene>
    <name evidence="8" type="ORF">JF539_01770</name>
</gene>
<keyword evidence="3 5" id="KW-0560">Oxidoreductase</keyword>
<dbReference type="PROSITE" id="PS00065">
    <property type="entry name" value="D_2_HYDROXYACID_DH_1"/>
    <property type="match status" value="1"/>
</dbReference>
<proteinExistence type="inferred from homology"/>
<dbReference type="InterPro" id="IPR006140">
    <property type="entry name" value="D-isomer_DH_NAD-bd"/>
</dbReference>
<keyword evidence="4" id="KW-0520">NAD</keyword>
<evidence type="ECO:0000256" key="4">
    <source>
        <dbReference type="ARBA" id="ARBA00023027"/>
    </source>
</evidence>
<protein>
    <submittedName>
        <fullName evidence="8">Hydroxyacid dehydrogenase</fullName>
    </submittedName>
</protein>
<evidence type="ECO:0000256" key="3">
    <source>
        <dbReference type="ARBA" id="ARBA00023002"/>
    </source>
</evidence>
<evidence type="ECO:0000259" key="7">
    <source>
        <dbReference type="Pfam" id="PF02826"/>
    </source>
</evidence>
<dbReference type="Pfam" id="PF00389">
    <property type="entry name" value="2-Hacid_dh"/>
    <property type="match status" value="1"/>
</dbReference>
<comment type="similarity">
    <text evidence="1 5">Belongs to the D-isomer specific 2-hydroxyacid dehydrogenase family.</text>
</comment>
<dbReference type="AlphaFoldDB" id="A0A939J2F6"/>
<dbReference type="PANTHER" id="PTHR42789:SF1">
    <property type="entry name" value="D-ISOMER SPECIFIC 2-HYDROXYACID DEHYDROGENASE FAMILY PROTEIN (AFU_ORTHOLOGUE AFUA_6G10090)"/>
    <property type="match status" value="1"/>
</dbReference>
<dbReference type="PANTHER" id="PTHR42789">
    <property type="entry name" value="D-ISOMER SPECIFIC 2-HYDROXYACID DEHYDROGENASE FAMILY PROTEIN (AFU_ORTHOLOGUE AFUA_6G10090)"/>
    <property type="match status" value="1"/>
</dbReference>
<keyword evidence="2" id="KW-0028">Amino-acid biosynthesis</keyword>
<dbReference type="EMBL" id="JAEKJZ010000001">
    <property type="protein sequence ID" value="MBN9669045.1"/>
    <property type="molecule type" value="Genomic_DNA"/>
</dbReference>
<dbReference type="GO" id="GO:0008652">
    <property type="term" value="P:amino acid biosynthetic process"/>
    <property type="evidence" value="ECO:0007669"/>
    <property type="project" value="UniProtKB-KW"/>
</dbReference>
<reference evidence="8" key="1">
    <citation type="submission" date="2020-12" db="EMBL/GenBank/DDBJ databases">
        <title>Oil enriched cultivation method for isolating marine PHA-producing bacteria.</title>
        <authorList>
            <person name="Zheng W."/>
            <person name="Yu S."/>
            <person name="Huang Y."/>
        </authorList>
    </citation>
    <scope>NUCLEOTIDE SEQUENCE</scope>
    <source>
        <strain evidence="8">SY-2-12</strain>
    </source>
</reference>
<evidence type="ECO:0000256" key="5">
    <source>
        <dbReference type="RuleBase" id="RU003719"/>
    </source>
</evidence>
<dbReference type="InterPro" id="IPR036291">
    <property type="entry name" value="NAD(P)-bd_dom_sf"/>
</dbReference>
<evidence type="ECO:0000259" key="6">
    <source>
        <dbReference type="Pfam" id="PF00389"/>
    </source>
</evidence>
<organism evidence="8 9">
    <name type="scientific">Roseibium aggregatum</name>
    <dbReference type="NCBI Taxonomy" id="187304"/>
    <lineage>
        <taxon>Bacteria</taxon>
        <taxon>Pseudomonadati</taxon>
        <taxon>Pseudomonadota</taxon>
        <taxon>Alphaproteobacteria</taxon>
        <taxon>Hyphomicrobiales</taxon>
        <taxon>Stappiaceae</taxon>
        <taxon>Roseibium</taxon>
    </lineage>
</organism>
<dbReference type="CDD" id="cd12173">
    <property type="entry name" value="PGDH_4"/>
    <property type="match status" value="1"/>
</dbReference>
<dbReference type="InterPro" id="IPR050857">
    <property type="entry name" value="D-2-hydroxyacid_DH"/>
</dbReference>
<evidence type="ECO:0000256" key="1">
    <source>
        <dbReference type="ARBA" id="ARBA00005854"/>
    </source>
</evidence>
<dbReference type="Pfam" id="PF02826">
    <property type="entry name" value="2-Hacid_dh_C"/>
    <property type="match status" value="1"/>
</dbReference>
<dbReference type="GO" id="GO:0016616">
    <property type="term" value="F:oxidoreductase activity, acting on the CH-OH group of donors, NAD or NADP as acceptor"/>
    <property type="evidence" value="ECO:0007669"/>
    <property type="project" value="InterPro"/>
</dbReference>
<feature type="domain" description="D-isomer specific 2-hydroxyacid dehydrogenase catalytic" evidence="6">
    <location>
        <begin position="5"/>
        <end position="315"/>
    </location>
</feature>
<dbReference type="SUPFAM" id="SSF52283">
    <property type="entry name" value="Formate/glycerate dehydrogenase catalytic domain-like"/>
    <property type="match status" value="1"/>
</dbReference>
<evidence type="ECO:0000256" key="2">
    <source>
        <dbReference type="ARBA" id="ARBA00022605"/>
    </source>
</evidence>
<dbReference type="InterPro" id="IPR029752">
    <property type="entry name" value="D-isomer_DH_CS1"/>
</dbReference>
<dbReference type="InterPro" id="IPR006139">
    <property type="entry name" value="D-isomer_2_OHA_DH_cat_dom"/>
</dbReference>